<evidence type="ECO:0000259" key="9">
    <source>
        <dbReference type="Pfam" id="PF07715"/>
    </source>
</evidence>
<feature type="chain" id="PRO_5022228696" evidence="8">
    <location>
        <begin position="21"/>
        <end position="966"/>
    </location>
</feature>
<keyword evidence="8" id="KW-0732">Signal</keyword>
<reference evidence="10 11" key="1">
    <citation type="submission" date="2019-07" db="EMBL/GenBank/DDBJ databases">
        <title>Whole genome shotgun sequence of Chitinophaga cymbidii NBRC 109752.</title>
        <authorList>
            <person name="Hosoyama A."/>
            <person name="Uohara A."/>
            <person name="Ohji S."/>
            <person name="Ichikawa N."/>
        </authorList>
    </citation>
    <scope>NUCLEOTIDE SEQUENCE [LARGE SCALE GENOMIC DNA]</scope>
    <source>
        <strain evidence="10 11">NBRC 109752</strain>
    </source>
</reference>
<evidence type="ECO:0000256" key="2">
    <source>
        <dbReference type="ARBA" id="ARBA00022448"/>
    </source>
</evidence>
<evidence type="ECO:0000256" key="3">
    <source>
        <dbReference type="ARBA" id="ARBA00022452"/>
    </source>
</evidence>
<evidence type="ECO:0000256" key="4">
    <source>
        <dbReference type="ARBA" id="ARBA00022692"/>
    </source>
</evidence>
<dbReference type="NCBIfam" id="TIGR04057">
    <property type="entry name" value="SusC_RagA_signa"/>
    <property type="match status" value="1"/>
</dbReference>
<dbReference type="InterPro" id="IPR023997">
    <property type="entry name" value="TonB-dep_OMP_SusC/RagA_CS"/>
</dbReference>
<proteinExistence type="inferred from homology"/>
<evidence type="ECO:0000313" key="10">
    <source>
        <dbReference type="EMBL" id="GEP97531.1"/>
    </source>
</evidence>
<dbReference type="Gene3D" id="2.40.170.20">
    <property type="entry name" value="TonB-dependent receptor, beta-barrel domain"/>
    <property type="match status" value="1"/>
</dbReference>
<dbReference type="EMBL" id="BKAU01000005">
    <property type="protein sequence ID" value="GEP97531.1"/>
    <property type="molecule type" value="Genomic_DNA"/>
</dbReference>
<dbReference type="PROSITE" id="PS52016">
    <property type="entry name" value="TONB_DEPENDENT_REC_3"/>
    <property type="match status" value="1"/>
</dbReference>
<organism evidence="10 11">
    <name type="scientific">Chitinophaga cymbidii</name>
    <dbReference type="NCBI Taxonomy" id="1096750"/>
    <lineage>
        <taxon>Bacteria</taxon>
        <taxon>Pseudomonadati</taxon>
        <taxon>Bacteroidota</taxon>
        <taxon>Chitinophagia</taxon>
        <taxon>Chitinophagales</taxon>
        <taxon>Chitinophagaceae</taxon>
        <taxon>Chitinophaga</taxon>
    </lineage>
</organism>
<dbReference type="GO" id="GO:0009279">
    <property type="term" value="C:cell outer membrane"/>
    <property type="evidence" value="ECO:0007669"/>
    <property type="project" value="UniProtKB-SubCell"/>
</dbReference>
<keyword evidence="6 7" id="KW-0998">Cell outer membrane</keyword>
<dbReference type="InterPro" id="IPR036942">
    <property type="entry name" value="Beta-barrel_TonB_sf"/>
</dbReference>
<name>A0A512RPB6_9BACT</name>
<dbReference type="InterPro" id="IPR039426">
    <property type="entry name" value="TonB-dep_rcpt-like"/>
</dbReference>
<feature type="domain" description="TonB-dependent receptor plug" evidence="9">
    <location>
        <begin position="59"/>
        <end position="181"/>
    </location>
</feature>
<dbReference type="Pfam" id="PF07715">
    <property type="entry name" value="Plug"/>
    <property type="match status" value="1"/>
</dbReference>
<evidence type="ECO:0000256" key="5">
    <source>
        <dbReference type="ARBA" id="ARBA00023136"/>
    </source>
</evidence>
<evidence type="ECO:0000256" key="6">
    <source>
        <dbReference type="ARBA" id="ARBA00023237"/>
    </source>
</evidence>
<gene>
    <name evidence="10" type="ORF">CCY01nite_37910</name>
</gene>
<keyword evidence="2 7" id="KW-0813">Transport</keyword>
<feature type="signal peptide" evidence="8">
    <location>
        <begin position="1"/>
        <end position="20"/>
    </location>
</feature>
<dbReference type="SUPFAM" id="SSF56935">
    <property type="entry name" value="Porins"/>
    <property type="match status" value="1"/>
</dbReference>
<protein>
    <submittedName>
        <fullName evidence="10">SusC/RagA family TonB-linked outer membrane protein</fullName>
    </submittedName>
</protein>
<sequence length="966" mass="105182">MNKLMVKKILYSIITILAVAADSSAQSAKKPVVLLPLPKDSAGPVVETGYATLPATSYSGAAAAVSGNTIEHSLTPNFKSALQGRLAGVHIAQANGMPASEVTVRVRGTSSIYAETAPLYVIDGVPVYSGPREVKEAGIAGNWGATFNPLVDINPDDIESIEVLKDAAATAIYGSRGGNGVIVVTTRSGKGANVGRDDVRLHYYYGVTSETNRVNSLNGPQYLNALDKAWVNSGGAGEAPFPTASGLTRGEAENTSTDHVDRSLEPGNVQHVSLSSGYHSGKTSFYFSGSYHKEKGILTGNDLVRYTGKIKVTNQVTRRLSIGLNAGMNYVDYFNMPTGYSTGGGFNAAQRNLPVYPFMKSGKYFFPSDPAIYNLPGSNVTAFQDKANYDNEEHTRRVFIAANITYDIMPGLDLRLDAAMDQYYHTRRDYLSRFVRFGSVGSGNGREGVPTAYAGYEKYSENVYNIRGTLNYKKKFKGHQLTGVAGFEFYYNDNPYFFAEGEGFVSDYLRQPAMASFRNAVTPAALVTNVNSFAGYFGSAQYAWKEKFLAGATLRVDGSSRFGANQKYHVFPAASVGYVLSEEHFLKSVSAVNYLRIRASYGRTGNAGIGNYSSLERWALTNSSRYLLQAGVHAAGFGSPALEPEKQDQFNIGIDLGLFNDRISAAIDFYNNTTRDLILSYNAPPSAGVVDPGLWLNTGSLRNRGVELSLVTRNLVGAFKWTTELNIARNKNTVLDLGGASVASHPNIAVYEGKPLGVFYLAEYAGTDPVTGAELIYDLDRNKVPATSAAQIDAARIPHYDKPSAPKFFGGLNNTFTFRDFDLGAFLTFSYGNYILDEGERELSYLKGNNNLRESAVAAGAPRLLYNDPVAGSNTTRFLHDASYLRMRNLTLGYSFNRLLKNVKFVRNARLYVSAQNLFTITGFSGWDPEVAGMYGTSLERNLNQGITYMDLPQVRTFATGFNLNF</sequence>
<evidence type="ECO:0000313" key="11">
    <source>
        <dbReference type="Proteomes" id="UP000321436"/>
    </source>
</evidence>
<dbReference type="InterPro" id="IPR012910">
    <property type="entry name" value="Plug_dom"/>
</dbReference>
<dbReference type="InterPro" id="IPR023996">
    <property type="entry name" value="TonB-dep_OMP_SusC/RagA"/>
</dbReference>
<keyword evidence="5 7" id="KW-0472">Membrane</keyword>
<dbReference type="InterPro" id="IPR037066">
    <property type="entry name" value="Plug_dom_sf"/>
</dbReference>
<keyword evidence="3 7" id="KW-1134">Transmembrane beta strand</keyword>
<keyword evidence="4 7" id="KW-0812">Transmembrane</keyword>
<dbReference type="Gene3D" id="2.170.130.10">
    <property type="entry name" value="TonB-dependent receptor, plug domain"/>
    <property type="match status" value="1"/>
</dbReference>
<evidence type="ECO:0000256" key="8">
    <source>
        <dbReference type="SAM" id="SignalP"/>
    </source>
</evidence>
<dbReference type="Proteomes" id="UP000321436">
    <property type="component" value="Unassembled WGS sequence"/>
</dbReference>
<accession>A0A512RPB6</accession>
<comment type="similarity">
    <text evidence="7">Belongs to the TonB-dependent receptor family.</text>
</comment>
<evidence type="ECO:0000256" key="1">
    <source>
        <dbReference type="ARBA" id="ARBA00004571"/>
    </source>
</evidence>
<dbReference type="NCBIfam" id="TIGR04056">
    <property type="entry name" value="OMP_RagA_SusC"/>
    <property type="match status" value="1"/>
</dbReference>
<comment type="subcellular location">
    <subcellularLocation>
        <location evidence="1 7">Cell outer membrane</location>
        <topology evidence="1 7">Multi-pass membrane protein</topology>
    </subcellularLocation>
</comment>
<keyword evidence="11" id="KW-1185">Reference proteome</keyword>
<dbReference type="AlphaFoldDB" id="A0A512RPB6"/>
<dbReference type="OrthoDB" id="9768177at2"/>
<evidence type="ECO:0000256" key="7">
    <source>
        <dbReference type="PROSITE-ProRule" id="PRU01360"/>
    </source>
</evidence>
<dbReference type="RefSeq" id="WP_146865213.1">
    <property type="nucleotide sequence ID" value="NZ_BKAU01000005.1"/>
</dbReference>
<comment type="caution">
    <text evidence="10">The sequence shown here is derived from an EMBL/GenBank/DDBJ whole genome shotgun (WGS) entry which is preliminary data.</text>
</comment>